<proteinExistence type="predicted"/>
<dbReference type="GO" id="GO:0016887">
    <property type="term" value="F:ATP hydrolysis activity"/>
    <property type="evidence" value="ECO:0007669"/>
    <property type="project" value="InterPro"/>
</dbReference>
<keyword evidence="4 6" id="KW-0067">ATP-binding</keyword>
<evidence type="ECO:0000259" key="5">
    <source>
        <dbReference type="PROSITE" id="PS50893"/>
    </source>
</evidence>
<feature type="domain" description="ABC transporter" evidence="5">
    <location>
        <begin position="8"/>
        <end position="249"/>
    </location>
</feature>
<evidence type="ECO:0000313" key="7">
    <source>
        <dbReference type="Proteomes" id="UP000070366"/>
    </source>
</evidence>
<dbReference type="SMART" id="SM00382">
    <property type="entry name" value="AAA"/>
    <property type="match status" value="2"/>
</dbReference>
<evidence type="ECO:0000256" key="4">
    <source>
        <dbReference type="ARBA" id="ARBA00022840"/>
    </source>
</evidence>
<dbReference type="RefSeq" id="WP_162939011.1">
    <property type="nucleotide sequence ID" value="NZ_CABMOF010000010.1"/>
</dbReference>
<evidence type="ECO:0000256" key="1">
    <source>
        <dbReference type="ARBA" id="ARBA00022448"/>
    </source>
</evidence>
<dbReference type="GO" id="GO:0005524">
    <property type="term" value="F:ATP binding"/>
    <property type="evidence" value="ECO:0007669"/>
    <property type="project" value="UniProtKB-KW"/>
</dbReference>
<dbReference type="Pfam" id="PF00005">
    <property type="entry name" value="ABC_tran"/>
    <property type="match status" value="2"/>
</dbReference>
<keyword evidence="3" id="KW-0547">Nucleotide-binding</keyword>
<gene>
    <name evidence="6" type="ORF">HMPREF3293_03166</name>
</gene>
<dbReference type="SUPFAM" id="SSF52540">
    <property type="entry name" value="P-loop containing nucleoside triphosphate hydrolases"/>
    <property type="match status" value="2"/>
</dbReference>
<accession>A0A136Q0A3</accession>
<dbReference type="STRING" id="626937.HMPREF3293_03166"/>
<protein>
    <submittedName>
        <fullName evidence="6">ABC transporter, ATP-binding protein</fullName>
    </submittedName>
</protein>
<dbReference type="Proteomes" id="UP000070366">
    <property type="component" value="Unassembled WGS sequence"/>
</dbReference>
<dbReference type="InterPro" id="IPR050107">
    <property type="entry name" value="ABC_carbohydrate_import_ATPase"/>
</dbReference>
<dbReference type="InterPro" id="IPR003593">
    <property type="entry name" value="AAA+_ATPase"/>
</dbReference>
<organism evidence="6 7">
    <name type="scientific">Christensenella minuta</name>
    <dbReference type="NCBI Taxonomy" id="626937"/>
    <lineage>
        <taxon>Bacteria</taxon>
        <taxon>Bacillati</taxon>
        <taxon>Bacillota</taxon>
        <taxon>Clostridia</taxon>
        <taxon>Christensenellales</taxon>
        <taxon>Christensenellaceae</taxon>
        <taxon>Christensenella</taxon>
    </lineage>
</organism>
<keyword evidence="7" id="KW-1185">Reference proteome</keyword>
<dbReference type="PANTHER" id="PTHR43790">
    <property type="entry name" value="CARBOHYDRATE TRANSPORT ATP-BINDING PROTEIN MG119-RELATED"/>
    <property type="match status" value="1"/>
</dbReference>
<keyword evidence="1" id="KW-0813">Transport</keyword>
<dbReference type="EMBL" id="LSZW01000067">
    <property type="protein sequence ID" value="KXK64118.1"/>
    <property type="molecule type" value="Genomic_DNA"/>
</dbReference>
<sequence>MMHSHITLEVSHLSKAYDSVRLLSDVSFCVHSGEMLSIVGQNSSFKTTLAKILCGLEPYDSGTVLIGGEPANLASPTGAHRLGVVVLGEIARLCEDLTIAENIFLFGKQSVSPEKINRSWNSKKAVAESARSFLTKYGFGWLDPCDTVETLGLAEKQILAFLCALTQNARVMIIDDAFSALNTEELDQIFRVLEQIKAEGMSILYLSSCAKVPELADSLLLIQEGKIVFTASGEALHRTDLTAVLCNDPPPRAYPKLPVKPGEEVFRCEHMSYRDLLTDISFGLHEGEILGIVGGAGVGKTTLARLLSGHLPKSGGTLYINKKPVRISSVHDAYQNGLRLILDDREFGIIQHLSLAENLIFPYYSSRKSVLSLISSRKYTETSYCLANRLDIDYFDIKQPPGLLSAGNQQKLVLSRGIVAGANIFILDEPTRGVDNIGRVQIYNMFNNLLREGKSIVILTSDLGEADGMCDRVLLLKDGTLSEISAKPATKKRNAV</sequence>
<dbReference type="PROSITE" id="PS00211">
    <property type="entry name" value="ABC_TRANSPORTER_1"/>
    <property type="match status" value="1"/>
</dbReference>
<keyword evidence="2" id="KW-0677">Repeat</keyword>
<dbReference type="PROSITE" id="PS50893">
    <property type="entry name" value="ABC_TRANSPORTER_2"/>
    <property type="match status" value="2"/>
</dbReference>
<dbReference type="AlphaFoldDB" id="A0A136Q0A3"/>
<evidence type="ECO:0000256" key="3">
    <source>
        <dbReference type="ARBA" id="ARBA00022741"/>
    </source>
</evidence>
<evidence type="ECO:0000256" key="2">
    <source>
        <dbReference type="ARBA" id="ARBA00022737"/>
    </source>
</evidence>
<evidence type="ECO:0000313" key="6">
    <source>
        <dbReference type="EMBL" id="KXK64118.1"/>
    </source>
</evidence>
<dbReference type="CDD" id="cd03215">
    <property type="entry name" value="ABC_Carb_Monos_II"/>
    <property type="match status" value="1"/>
</dbReference>
<dbReference type="PANTHER" id="PTHR43790:SF9">
    <property type="entry name" value="GALACTOFURANOSE TRANSPORTER ATP-BINDING PROTEIN YTFR"/>
    <property type="match status" value="1"/>
</dbReference>
<dbReference type="InterPro" id="IPR017871">
    <property type="entry name" value="ABC_transporter-like_CS"/>
</dbReference>
<name>A0A136Q0A3_9FIRM</name>
<dbReference type="InterPro" id="IPR003439">
    <property type="entry name" value="ABC_transporter-like_ATP-bd"/>
</dbReference>
<dbReference type="InterPro" id="IPR027417">
    <property type="entry name" value="P-loop_NTPase"/>
</dbReference>
<reference evidence="6 7" key="1">
    <citation type="submission" date="2016-02" db="EMBL/GenBank/DDBJ databases">
        <authorList>
            <person name="Wen L."/>
            <person name="He K."/>
            <person name="Yang H."/>
        </authorList>
    </citation>
    <scope>NUCLEOTIDE SEQUENCE [LARGE SCALE GENOMIC DNA]</scope>
    <source>
        <strain evidence="6 7">DSM 22607</strain>
    </source>
</reference>
<dbReference type="Gene3D" id="3.40.50.300">
    <property type="entry name" value="P-loop containing nucleotide triphosphate hydrolases"/>
    <property type="match status" value="2"/>
</dbReference>
<comment type="caution">
    <text evidence="6">The sequence shown here is derived from an EMBL/GenBank/DDBJ whole genome shotgun (WGS) entry which is preliminary data.</text>
</comment>
<feature type="domain" description="ABC transporter" evidence="5">
    <location>
        <begin position="260"/>
        <end position="496"/>
    </location>
</feature>